<dbReference type="EMBL" id="JAERRH010000010">
    <property type="protein sequence ID" value="MBL1107996.1"/>
    <property type="molecule type" value="Genomic_DNA"/>
</dbReference>
<protein>
    <recommendedName>
        <fullName evidence="5">Lipoprotein</fullName>
    </recommendedName>
</protein>
<dbReference type="Proteomes" id="UP000621386">
    <property type="component" value="Unassembled WGS sequence"/>
</dbReference>
<feature type="signal peptide" evidence="2">
    <location>
        <begin position="1"/>
        <end position="20"/>
    </location>
</feature>
<keyword evidence="2" id="KW-0732">Signal</keyword>
<feature type="region of interest" description="Disordered" evidence="1">
    <location>
        <begin position="22"/>
        <end position="45"/>
    </location>
</feature>
<evidence type="ECO:0000256" key="2">
    <source>
        <dbReference type="SAM" id="SignalP"/>
    </source>
</evidence>
<accession>A0ABS1P7V4</accession>
<evidence type="ECO:0008006" key="5">
    <source>
        <dbReference type="Google" id="ProtNLM"/>
    </source>
</evidence>
<proteinExistence type="predicted"/>
<evidence type="ECO:0000256" key="1">
    <source>
        <dbReference type="SAM" id="MobiDB-lite"/>
    </source>
</evidence>
<sequence>MNSRTTIAALVAASALALTACSSSSDSTTKSAPSPKVTTSKAAKPAGLTAKQAAAKLADATGVTTLGNPTDNTSACSNKAAGKEPNANDCSQLITTDTVSIYEYKSPAVAAHWVKGMKSTGDWRQVGRFALAWTARDQKLTDDSRRAELVKALEKATANES</sequence>
<feature type="chain" id="PRO_5045204816" description="Lipoprotein" evidence="2">
    <location>
        <begin position="21"/>
        <end position="161"/>
    </location>
</feature>
<evidence type="ECO:0000313" key="4">
    <source>
        <dbReference type="Proteomes" id="UP000621386"/>
    </source>
</evidence>
<name>A0ABS1P7V4_9ACTN</name>
<comment type="caution">
    <text evidence="3">The sequence shown here is derived from an EMBL/GenBank/DDBJ whole genome shotgun (WGS) entry which is preliminary data.</text>
</comment>
<feature type="compositionally biased region" description="Polar residues" evidence="1">
    <location>
        <begin position="66"/>
        <end position="77"/>
    </location>
</feature>
<feature type="region of interest" description="Disordered" evidence="1">
    <location>
        <begin position="66"/>
        <end position="86"/>
    </location>
</feature>
<evidence type="ECO:0000313" key="3">
    <source>
        <dbReference type="EMBL" id="MBL1107996.1"/>
    </source>
</evidence>
<dbReference type="PROSITE" id="PS51257">
    <property type="entry name" value="PROKAR_LIPOPROTEIN"/>
    <property type="match status" value="1"/>
</dbReference>
<dbReference type="RefSeq" id="WP_201822260.1">
    <property type="nucleotide sequence ID" value="NZ_JAERRH010000010.1"/>
</dbReference>
<feature type="compositionally biased region" description="Low complexity" evidence="1">
    <location>
        <begin position="22"/>
        <end position="34"/>
    </location>
</feature>
<gene>
    <name evidence="3" type="ORF">JK361_25980</name>
</gene>
<reference evidence="3 4" key="1">
    <citation type="submission" date="2021-01" db="EMBL/GenBank/DDBJ databases">
        <title>WGS of actinomycetes isolated from Thailand.</title>
        <authorList>
            <person name="Thawai C."/>
        </authorList>
    </citation>
    <scope>NUCLEOTIDE SEQUENCE [LARGE SCALE GENOMIC DNA]</scope>
    <source>
        <strain evidence="3 4">CH5-8</strain>
    </source>
</reference>
<keyword evidence="4" id="KW-1185">Reference proteome</keyword>
<organism evidence="3 4">
    <name type="scientific">Streptomyces musisoli</name>
    <dbReference type="NCBI Taxonomy" id="2802280"/>
    <lineage>
        <taxon>Bacteria</taxon>
        <taxon>Bacillati</taxon>
        <taxon>Actinomycetota</taxon>
        <taxon>Actinomycetes</taxon>
        <taxon>Kitasatosporales</taxon>
        <taxon>Streptomycetaceae</taxon>
        <taxon>Streptomyces</taxon>
    </lineage>
</organism>